<reference evidence="1 2" key="1">
    <citation type="journal article" date="2016" name="Nat. Commun.">
        <title>Thousands of microbial genomes shed light on interconnected biogeochemical processes in an aquifer system.</title>
        <authorList>
            <person name="Anantharaman K."/>
            <person name="Brown C.T."/>
            <person name="Hug L.A."/>
            <person name="Sharon I."/>
            <person name="Castelle C.J."/>
            <person name="Probst A.J."/>
            <person name="Thomas B.C."/>
            <person name="Singh A."/>
            <person name="Wilkins M.J."/>
            <person name="Karaoz U."/>
            <person name="Brodie E.L."/>
            <person name="Williams K.H."/>
            <person name="Hubbard S.S."/>
            <person name="Banfield J.F."/>
        </authorList>
    </citation>
    <scope>NUCLEOTIDE SEQUENCE [LARGE SCALE GENOMIC DNA]</scope>
</reference>
<accession>A0A1F7IFC0</accession>
<protein>
    <submittedName>
        <fullName evidence="1">Uncharacterized protein</fullName>
    </submittedName>
</protein>
<evidence type="ECO:0000313" key="2">
    <source>
        <dbReference type="Proteomes" id="UP000179270"/>
    </source>
</evidence>
<dbReference type="EMBL" id="MGAF01000012">
    <property type="protein sequence ID" value="OGK42045.1"/>
    <property type="molecule type" value="Genomic_DNA"/>
</dbReference>
<dbReference type="STRING" id="1802055.A3A74_00180"/>
<dbReference type="InterPro" id="IPR054221">
    <property type="entry name" value="DUF6941"/>
</dbReference>
<comment type="caution">
    <text evidence="1">The sequence shown here is derived from an EMBL/GenBank/DDBJ whole genome shotgun (WGS) entry which is preliminary data.</text>
</comment>
<gene>
    <name evidence="1" type="ORF">A3A74_00180</name>
</gene>
<organism evidence="1 2">
    <name type="scientific">Candidatus Roizmanbacteria bacterium RIFCSPLOWO2_01_FULL_35_13</name>
    <dbReference type="NCBI Taxonomy" id="1802055"/>
    <lineage>
        <taxon>Bacteria</taxon>
        <taxon>Candidatus Roizmaniibacteriota</taxon>
    </lineage>
</organism>
<dbReference type="Pfam" id="PF22091">
    <property type="entry name" value="DUF6941"/>
    <property type="match status" value="1"/>
</dbReference>
<dbReference type="Proteomes" id="UP000179270">
    <property type="component" value="Unassembled WGS sequence"/>
</dbReference>
<evidence type="ECO:0000313" key="1">
    <source>
        <dbReference type="EMBL" id="OGK42045.1"/>
    </source>
</evidence>
<dbReference type="AlphaFoldDB" id="A0A1F7IFC0"/>
<sequence>MKLQTEIMALCDYALIDQSGKLSIIGVFDFINVNSFPGGLPKAYFVTTIKGEPFTGYSFTIKVENQNRKEKPVQEFSIKTNPSGKFGKSNLVLEIVNLAFKEPGDYEFVLYLKENNKEEKIDSIELQILDAKANDKQRFVRPN</sequence>
<name>A0A1F7IFC0_9BACT</name>
<proteinExistence type="predicted"/>